<dbReference type="EMBL" id="LKCW01000221">
    <property type="protein sequence ID" value="KPM36025.1"/>
    <property type="molecule type" value="Genomic_DNA"/>
</dbReference>
<dbReference type="Pfam" id="PF00117">
    <property type="entry name" value="GATase"/>
    <property type="match status" value="1"/>
</dbReference>
<evidence type="ECO:0000313" key="3">
    <source>
        <dbReference type="Proteomes" id="UP000050424"/>
    </source>
</evidence>
<sequence>MDPSFRLAVLECEAPPTPVLKMYGTYGDIVKNFLTSVVETATYPNLEILKWNLLSAKSFPDLDTIDGVLLTGSQFTAFEDDAWVPGLTEFIQRAYAARKPLVGICYGHQMISRALGGTVARCPEGWELGVQRIKLSPMGTTLFGKSSLRIHQVHQDAVIQTPPGVEAIGYSAQCGIQIAYQRGRVLSFQGHPEFDVFITTHEISERYSKESFDKTMYSDALSRVGRPHDGLLIAVAVWGHLLNADQHAAMDNAEEVYETDALLRIEMAPAVCSLGDKCALPGVLSRSI</sequence>
<dbReference type="AlphaFoldDB" id="A0A0P7B6Y5"/>
<comment type="caution">
    <text evidence="2">The sequence shown here is derived from an EMBL/GenBank/DDBJ whole genome shotgun (WGS) entry which is preliminary data.</text>
</comment>
<dbReference type="PANTHER" id="PTHR42695">
    <property type="entry name" value="GLUTAMINE AMIDOTRANSFERASE YLR126C-RELATED"/>
    <property type="match status" value="1"/>
</dbReference>
<dbReference type="SUPFAM" id="SSF52317">
    <property type="entry name" value="Class I glutamine amidotransferase-like"/>
    <property type="match status" value="1"/>
</dbReference>
<gene>
    <name evidence="2" type="ORF">AK830_g10538</name>
</gene>
<evidence type="ECO:0000313" key="2">
    <source>
        <dbReference type="EMBL" id="KPM36025.1"/>
    </source>
</evidence>
<accession>A0A0P7B6Y5</accession>
<dbReference type="OrthoDB" id="92161at2759"/>
<dbReference type="Proteomes" id="UP000050424">
    <property type="component" value="Unassembled WGS sequence"/>
</dbReference>
<evidence type="ECO:0000259" key="1">
    <source>
        <dbReference type="Pfam" id="PF00117"/>
    </source>
</evidence>
<feature type="domain" description="Glutamine amidotransferase" evidence="1">
    <location>
        <begin position="31"/>
        <end position="195"/>
    </location>
</feature>
<dbReference type="CDD" id="cd01741">
    <property type="entry name" value="GATase1_1"/>
    <property type="match status" value="1"/>
</dbReference>
<dbReference type="Gene3D" id="3.40.50.880">
    <property type="match status" value="1"/>
</dbReference>
<dbReference type="GO" id="GO:0005634">
    <property type="term" value="C:nucleus"/>
    <property type="evidence" value="ECO:0007669"/>
    <property type="project" value="TreeGrafter"/>
</dbReference>
<organism evidence="2 3">
    <name type="scientific">Neonectria ditissima</name>
    <dbReference type="NCBI Taxonomy" id="78410"/>
    <lineage>
        <taxon>Eukaryota</taxon>
        <taxon>Fungi</taxon>
        <taxon>Dikarya</taxon>
        <taxon>Ascomycota</taxon>
        <taxon>Pezizomycotina</taxon>
        <taxon>Sordariomycetes</taxon>
        <taxon>Hypocreomycetidae</taxon>
        <taxon>Hypocreales</taxon>
        <taxon>Nectriaceae</taxon>
        <taxon>Neonectria</taxon>
    </lineage>
</organism>
<dbReference type="PANTHER" id="PTHR42695:SF5">
    <property type="entry name" value="GLUTAMINE AMIDOTRANSFERASE YLR126C-RELATED"/>
    <property type="match status" value="1"/>
</dbReference>
<proteinExistence type="predicted"/>
<dbReference type="InterPro" id="IPR029062">
    <property type="entry name" value="Class_I_gatase-like"/>
</dbReference>
<dbReference type="InterPro" id="IPR044992">
    <property type="entry name" value="ChyE-like"/>
</dbReference>
<dbReference type="PROSITE" id="PS51273">
    <property type="entry name" value="GATASE_TYPE_1"/>
    <property type="match status" value="1"/>
</dbReference>
<dbReference type="InterPro" id="IPR017926">
    <property type="entry name" value="GATASE"/>
</dbReference>
<protein>
    <recommendedName>
        <fullName evidence="1">Glutamine amidotransferase domain-containing protein</fullName>
    </recommendedName>
</protein>
<dbReference type="STRING" id="78410.A0A0P7B6Y5"/>
<dbReference type="GO" id="GO:0005829">
    <property type="term" value="C:cytosol"/>
    <property type="evidence" value="ECO:0007669"/>
    <property type="project" value="TreeGrafter"/>
</dbReference>
<keyword evidence="3" id="KW-1185">Reference proteome</keyword>
<name>A0A0P7B6Y5_9HYPO</name>
<reference evidence="2 3" key="1">
    <citation type="submission" date="2015-09" db="EMBL/GenBank/DDBJ databases">
        <title>Draft genome of a European isolate of the apple canker pathogen Neonectria ditissima.</title>
        <authorList>
            <person name="Gomez-Cortecero A."/>
            <person name="Harrison R.J."/>
            <person name="Armitage A.D."/>
        </authorList>
    </citation>
    <scope>NUCLEOTIDE SEQUENCE [LARGE SCALE GENOMIC DNA]</scope>
    <source>
        <strain evidence="2 3">R09/05</strain>
    </source>
</reference>